<dbReference type="AlphaFoldDB" id="A0A8T2ZNZ2"/>
<keyword evidence="4" id="KW-0418">Kinase</keyword>
<feature type="transmembrane region" description="Helical" evidence="6">
    <location>
        <begin position="14"/>
        <end position="38"/>
    </location>
</feature>
<accession>A0A8T2ZNZ2</accession>
<sequence>MADKLVKSRGKKRIRIIVIPVSLVAFSLLALCLFLRFLRKNKQQQLTREGNVVTNPVQDRAKESRNEDLELPLFDLATLTDATNCFSINNKLGQGGFGPVYKVSTLRLLSAPWINLMLIDQYHTWHQN</sequence>
<evidence type="ECO:0000256" key="6">
    <source>
        <dbReference type="SAM" id="Phobius"/>
    </source>
</evidence>
<evidence type="ECO:0000256" key="1">
    <source>
        <dbReference type="ARBA" id="ARBA00022527"/>
    </source>
</evidence>
<evidence type="ECO:0000313" key="8">
    <source>
        <dbReference type="Proteomes" id="UP000807159"/>
    </source>
</evidence>
<dbReference type="SUPFAM" id="SSF56112">
    <property type="entry name" value="Protein kinase-like (PK-like)"/>
    <property type="match status" value="1"/>
</dbReference>
<keyword evidence="5" id="KW-0067">ATP-binding</keyword>
<keyword evidence="6" id="KW-1133">Transmembrane helix</keyword>
<name>A0A8T2ZNZ2_POPDE</name>
<dbReference type="Proteomes" id="UP000807159">
    <property type="component" value="Chromosome 1"/>
</dbReference>
<dbReference type="InterPro" id="IPR011009">
    <property type="entry name" value="Kinase-like_dom_sf"/>
</dbReference>
<reference evidence="7" key="1">
    <citation type="journal article" date="2021" name="J. Hered.">
        <title>Genome Assembly of Salicaceae Populus deltoides (Eastern Cottonwood) I-69 Based on Nanopore Sequencing and Hi-C Technologies.</title>
        <authorList>
            <person name="Bai S."/>
            <person name="Wu H."/>
            <person name="Zhang J."/>
            <person name="Pan Z."/>
            <person name="Zhao W."/>
            <person name="Li Z."/>
            <person name="Tong C."/>
        </authorList>
    </citation>
    <scope>NUCLEOTIDE SEQUENCE</scope>
    <source>
        <tissue evidence="7">Leaf</tissue>
    </source>
</reference>
<organism evidence="7 8">
    <name type="scientific">Populus deltoides</name>
    <name type="common">Eastern poplar</name>
    <name type="synonym">Eastern cottonwood</name>
    <dbReference type="NCBI Taxonomy" id="3696"/>
    <lineage>
        <taxon>Eukaryota</taxon>
        <taxon>Viridiplantae</taxon>
        <taxon>Streptophyta</taxon>
        <taxon>Embryophyta</taxon>
        <taxon>Tracheophyta</taxon>
        <taxon>Spermatophyta</taxon>
        <taxon>Magnoliopsida</taxon>
        <taxon>eudicotyledons</taxon>
        <taxon>Gunneridae</taxon>
        <taxon>Pentapetalae</taxon>
        <taxon>rosids</taxon>
        <taxon>fabids</taxon>
        <taxon>Malpighiales</taxon>
        <taxon>Salicaceae</taxon>
        <taxon>Saliceae</taxon>
        <taxon>Populus</taxon>
    </lineage>
</organism>
<evidence type="ECO:0000256" key="3">
    <source>
        <dbReference type="ARBA" id="ARBA00022741"/>
    </source>
</evidence>
<evidence type="ECO:0000256" key="4">
    <source>
        <dbReference type="ARBA" id="ARBA00022777"/>
    </source>
</evidence>
<dbReference type="Gene3D" id="3.30.200.20">
    <property type="entry name" value="Phosphorylase Kinase, domain 1"/>
    <property type="match status" value="1"/>
</dbReference>
<keyword evidence="3" id="KW-0547">Nucleotide-binding</keyword>
<dbReference type="EMBL" id="JACEGQ020000001">
    <property type="protein sequence ID" value="KAH8518502.1"/>
    <property type="molecule type" value="Genomic_DNA"/>
</dbReference>
<gene>
    <name evidence="7" type="ORF">H0E87_000376</name>
</gene>
<comment type="caution">
    <text evidence="7">The sequence shown here is derived from an EMBL/GenBank/DDBJ whole genome shotgun (WGS) entry which is preliminary data.</text>
</comment>
<keyword evidence="6" id="KW-0472">Membrane</keyword>
<dbReference type="GO" id="GO:0005524">
    <property type="term" value="F:ATP binding"/>
    <property type="evidence" value="ECO:0007669"/>
    <property type="project" value="UniProtKB-KW"/>
</dbReference>
<evidence type="ECO:0000256" key="5">
    <source>
        <dbReference type="ARBA" id="ARBA00022840"/>
    </source>
</evidence>
<evidence type="ECO:0000256" key="2">
    <source>
        <dbReference type="ARBA" id="ARBA00022679"/>
    </source>
</evidence>
<dbReference type="PANTHER" id="PTHR27002">
    <property type="entry name" value="RECEPTOR-LIKE SERINE/THREONINE-PROTEIN KINASE SD1-8"/>
    <property type="match status" value="1"/>
</dbReference>
<keyword evidence="2" id="KW-0808">Transferase</keyword>
<dbReference type="GO" id="GO:0005886">
    <property type="term" value="C:plasma membrane"/>
    <property type="evidence" value="ECO:0007669"/>
    <property type="project" value="TreeGrafter"/>
</dbReference>
<keyword evidence="8" id="KW-1185">Reference proteome</keyword>
<dbReference type="PANTHER" id="PTHR27002:SF851">
    <property type="entry name" value="G-TYPE LECTIN S-RECEPTOR-LIKE SERINE_THREONINE-PROTEIN KINASE SD1-1"/>
    <property type="match status" value="1"/>
</dbReference>
<dbReference type="GO" id="GO:0004674">
    <property type="term" value="F:protein serine/threonine kinase activity"/>
    <property type="evidence" value="ECO:0007669"/>
    <property type="project" value="UniProtKB-KW"/>
</dbReference>
<protein>
    <submittedName>
        <fullName evidence="7">Uncharacterized protein</fullName>
    </submittedName>
</protein>
<proteinExistence type="predicted"/>
<keyword evidence="1" id="KW-0723">Serine/threonine-protein kinase</keyword>
<evidence type="ECO:0000313" key="7">
    <source>
        <dbReference type="EMBL" id="KAH8518502.1"/>
    </source>
</evidence>
<keyword evidence="6" id="KW-0812">Transmembrane</keyword>